<dbReference type="Proteomes" id="UP000463857">
    <property type="component" value="Chromosome"/>
</dbReference>
<dbReference type="KEGG" id="eke:EK0264_11215"/>
<dbReference type="OrthoDB" id="3214257at2"/>
<dbReference type="InParanoid" id="A0A7L4YQH4"/>
<keyword evidence="2" id="KW-1133">Transmembrane helix</keyword>
<dbReference type="PANTHER" id="PTHR34703:SF1">
    <property type="entry name" value="ANTIPORTER SUBUNIT MNHG2-RELATED"/>
    <property type="match status" value="1"/>
</dbReference>
<dbReference type="AlphaFoldDB" id="A0A7L4YQH4"/>
<dbReference type="EMBL" id="CP047156">
    <property type="protein sequence ID" value="QHC00797.1"/>
    <property type="molecule type" value="Genomic_DNA"/>
</dbReference>
<dbReference type="NCBIfam" id="TIGR01300">
    <property type="entry name" value="CPA3_mnhG_phaG"/>
    <property type="match status" value="1"/>
</dbReference>
<dbReference type="RefSeq" id="WP_159545636.1">
    <property type="nucleotide sequence ID" value="NZ_CP047156.1"/>
</dbReference>
<keyword evidence="2" id="KW-0812">Transmembrane</keyword>
<organism evidence="3 4">
    <name type="scientific">Epidermidibacterium keratini</name>
    <dbReference type="NCBI Taxonomy" id="1891644"/>
    <lineage>
        <taxon>Bacteria</taxon>
        <taxon>Bacillati</taxon>
        <taxon>Actinomycetota</taxon>
        <taxon>Actinomycetes</taxon>
        <taxon>Sporichthyales</taxon>
        <taxon>Sporichthyaceae</taxon>
        <taxon>Epidermidibacterium</taxon>
    </lineage>
</organism>
<feature type="transmembrane region" description="Helical" evidence="2">
    <location>
        <begin position="49"/>
        <end position="73"/>
    </location>
</feature>
<reference evidence="3 4" key="1">
    <citation type="journal article" date="2018" name="Int. J. Syst. Evol. Microbiol.">
        <title>Epidermidibacterium keratini gen. nov., sp. nov., a member of the family Sporichthyaceae, isolated from keratin epidermis.</title>
        <authorList>
            <person name="Lee D.G."/>
            <person name="Trujillo M.E."/>
            <person name="Kang S."/>
            <person name="Nam J.J."/>
            <person name="Kim Y.J."/>
        </authorList>
    </citation>
    <scope>NUCLEOTIDE SEQUENCE [LARGE SCALE GENOMIC DNA]</scope>
    <source>
        <strain evidence="3 4">EPI-7</strain>
    </source>
</reference>
<evidence type="ECO:0000256" key="2">
    <source>
        <dbReference type="SAM" id="Phobius"/>
    </source>
</evidence>
<dbReference type="NCBIfam" id="NF009314">
    <property type="entry name" value="PRK12674.1-2"/>
    <property type="match status" value="1"/>
</dbReference>
<dbReference type="Pfam" id="PF03334">
    <property type="entry name" value="PhaG_MnhG_YufB"/>
    <property type="match status" value="1"/>
</dbReference>
<protein>
    <submittedName>
        <fullName evidence="3">Na+/H+ antiporter subunit G</fullName>
    </submittedName>
</protein>
<comment type="similarity">
    <text evidence="1">Belongs to the CPA3 antiporters (TC 2.A.63) subunit G family.</text>
</comment>
<name>A0A7L4YQH4_9ACTN</name>
<accession>A0A7L4YQH4</accession>
<evidence type="ECO:0000313" key="3">
    <source>
        <dbReference type="EMBL" id="QHC00797.1"/>
    </source>
</evidence>
<gene>
    <name evidence="3" type="ORF">EK0264_11215</name>
</gene>
<dbReference type="GO" id="GO:0015385">
    <property type="term" value="F:sodium:proton antiporter activity"/>
    <property type="evidence" value="ECO:0007669"/>
    <property type="project" value="TreeGrafter"/>
</dbReference>
<keyword evidence="4" id="KW-1185">Reference proteome</keyword>
<keyword evidence="2" id="KW-0472">Membrane</keyword>
<sequence length="117" mass="12463">MNWSTVFDVAGAVALLLGALQSFFGALGTVRFSNLFVRMHAAAKPQTLGLLLILVGLALSLRSWAAFGTLLIVGISQALTAPVAAHMVSRSAYRAHVVTPESQEIDELDEALKKADR</sequence>
<evidence type="ECO:0000256" key="1">
    <source>
        <dbReference type="ARBA" id="ARBA00008404"/>
    </source>
</evidence>
<proteinExistence type="inferred from homology"/>
<dbReference type="InterPro" id="IPR005133">
    <property type="entry name" value="PhaG_MnhG_YufB"/>
</dbReference>
<evidence type="ECO:0000313" key="4">
    <source>
        <dbReference type="Proteomes" id="UP000463857"/>
    </source>
</evidence>
<dbReference type="PANTHER" id="PTHR34703">
    <property type="entry name" value="ANTIPORTER SUBUNIT MNHG2-RELATED"/>
    <property type="match status" value="1"/>
</dbReference>